<dbReference type="InterPro" id="IPR000073">
    <property type="entry name" value="AB_hydrolase_1"/>
</dbReference>
<dbReference type="Proteomes" id="UP001479436">
    <property type="component" value="Unassembled WGS sequence"/>
</dbReference>
<dbReference type="InterPro" id="IPR026893">
    <property type="entry name" value="Tyr/Ser_Pase_IphP-type"/>
</dbReference>
<dbReference type="Pfam" id="PF00561">
    <property type="entry name" value="Abhydrolase_1"/>
    <property type="match status" value="1"/>
</dbReference>
<sequence length="402" mass="45508">MSRVEIYKPDGLKLVGILEKNDTTSDSIKPLVILCHGYIATKNYAFFPELAKSLPIDIFRFDFSGYGESEGSPSFGGLEIEQNDIDAVVGHFTKQGYTIHGLIGHSRGGSSVLHYVATKQLPDLKYVINLSGRFDFKAIFENYRKWLDNKDENTFQVKTNRKTYEFKLTRKTLENFDETQQDLSYVNRIPKTVKVLTCHGLQDEVLDVSHAAAFANYIPNHTLRLVEGANHRYDGLFPEVISYVRNFILDIEPTPSQIQSNQLFGYTRVIAVEGIKNFRDAGGYASKYGVVRPRYLFRSGDPSQASDVGKQVLSKLGVKRIIDMRSNTEIQRHGHTNDLNMVRKHAPLLTEGEHSPAVFGLKWKLYTDKPEALSEAYVTLLEHGKSGIADSIRYILEDVEMN</sequence>
<feature type="non-terminal residue" evidence="2">
    <location>
        <position position="402"/>
    </location>
</feature>
<name>A0ABR2VW54_9FUNG</name>
<gene>
    <name evidence="2" type="ORF">K7432_010109</name>
</gene>
<dbReference type="InterPro" id="IPR029058">
    <property type="entry name" value="AB_hydrolase_fold"/>
</dbReference>
<organism evidence="2 3">
    <name type="scientific">Basidiobolus ranarum</name>
    <dbReference type="NCBI Taxonomy" id="34480"/>
    <lineage>
        <taxon>Eukaryota</taxon>
        <taxon>Fungi</taxon>
        <taxon>Fungi incertae sedis</taxon>
        <taxon>Zoopagomycota</taxon>
        <taxon>Entomophthoromycotina</taxon>
        <taxon>Basidiobolomycetes</taxon>
        <taxon>Basidiobolales</taxon>
        <taxon>Basidiobolaceae</taxon>
        <taxon>Basidiobolus</taxon>
    </lineage>
</organism>
<evidence type="ECO:0000313" key="2">
    <source>
        <dbReference type="EMBL" id="KAK9704580.1"/>
    </source>
</evidence>
<dbReference type="PANTHER" id="PTHR42886:SF53">
    <property type="entry name" value="ALPHA_BETA-HYDROLASES SUPERFAMILY PROTEIN"/>
    <property type="match status" value="1"/>
</dbReference>
<evidence type="ECO:0000259" key="1">
    <source>
        <dbReference type="Pfam" id="PF00561"/>
    </source>
</evidence>
<dbReference type="Gene3D" id="3.90.190.10">
    <property type="entry name" value="Protein tyrosine phosphatase superfamily"/>
    <property type="match status" value="1"/>
</dbReference>
<comment type="caution">
    <text evidence="2">The sequence shown here is derived from an EMBL/GenBank/DDBJ whole genome shotgun (WGS) entry which is preliminary data.</text>
</comment>
<dbReference type="SUPFAM" id="SSF52799">
    <property type="entry name" value="(Phosphotyrosine protein) phosphatases II"/>
    <property type="match status" value="1"/>
</dbReference>
<reference evidence="2 3" key="1">
    <citation type="submission" date="2023-04" db="EMBL/GenBank/DDBJ databases">
        <title>Genome of Basidiobolus ranarum AG-B5.</title>
        <authorList>
            <person name="Stajich J.E."/>
            <person name="Carter-House D."/>
            <person name="Gryganskyi A."/>
        </authorList>
    </citation>
    <scope>NUCLEOTIDE SEQUENCE [LARGE SCALE GENOMIC DNA]</scope>
    <source>
        <strain evidence="2 3">AG-B5</strain>
    </source>
</reference>
<dbReference type="InterPro" id="IPR029021">
    <property type="entry name" value="Prot-tyrosine_phosphatase-like"/>
</dbReference>
<proteinExistence type="predicted"/>
<dbReference type="Gene3D" id="3.40.50.1820">
    <property type="entry name" value="alpha/beta hydrolase"/>
    <property type="match status" value="1"/>
</dbReference>
<dbReference type="Pfam" id="PF13350">
    <property type="entry name" value="Y_phosphatase3"/>
    <property type="match status" value="1"/>
</dbReference>
<feature type="domain" description="AB hydrolase-1" evidence="1">
    <location>
        <begin position="30"/>
        <end position="162"/>
    </location>
</feature>
<dbReference type="EMBL" id="JASJQH010007547">
    <property type="protein sequence ID" value="KAK9704580.1"/>
    <property type="molecule type" value="Genomic_DNA"/>
</dbReference>
<accession>A0ABR2VW54</accession>
<keyword evidence="3" id="KW-1185">Reference proteome</keyword>
<evidence type="ECO:0000313" key="3">
    <source>
        <dbReference type="Proteomes" id="UP001479436"/>
    </source>
</evidence>
<protein>
    <recommendedName>
        <fullName evidence="1">AB hydrolase-1 domain-containing protein</fullName>
    </recommendedName>
</protein>
<dbReference type="PANTHER" id="PTHR42886">
    <property type="entry name" value="RE40534P-RELATED"/>
    <property type="match status" value="1"/>
</dbReference>
<dbReference type="SUPFAM" id="SSF53474">
    <property type="entry name" value="alpha/beta-Hydrolases"/>
    <property type="match status" value="1"/>
</dbReference>